<dbReference type="STRING" id="1235802.C823_02397"/>
<dbReference type="PATRIC" id="fig|1235802.3.peg.2535"/>
<dbReference type="CDD" id="cd02440">
    <property type="entry name" value="AdoMet_MTases"/>
    <property type="match status" value="1"/>
</dbReference>
<feature type="domain" description="Methyltransferase type 11" evidence="1">
    <location>
        <begin position="160"/>
        <end position="216"/>
    </location>
</feature>
<dbReference type="GO" id="GO:0008757">
    <property type="term" value="F:S-adenosylmethionine-dependent methyltransferase activity"/>
    <property type="evidence" value="ECO:0007669"/>
    <property type="project" value="InterPro"/>
</dbReference>
<dbReference type="SUPFAM" id="SSF53335">
    <property type="entry name" value="S-adenosyl-L-methionine-dependent methyltransferases"/>
    <property type="match status" value="1"/>
</dbReference>
<reference evidence="2 3" key="1">
    <citation type="journal article" date="2014" name="Genome Announc.">
        <title>Draft genome sequences of the altered schaedler flora, a defined bacterial community from gnotobiotic mice.</title>
        <authorList>
            <person name="Wannemuehler M.J."/>
            <person name="Overstreet A.M."/>
            <person name="Ward D.V."/>
            <person name="Phillips G.J."/>
        </authorList>
    </citation>
    <scope>NUCLEOTIDE SEQUENCE [LARGE SCALE GENOMIC DNA]</scope>
    <source>
        <strain evidence="2 3">ASF492</strain>
    </source>
</reference>
<comment type="caution">
    <text evidence="2">The sequence shown here is derived from an EMBL/GenBank/DDBJ whole genome shotgun (WGS) entry which is preliminary data.</text>
</comment>
<gene>
    <name evidence="2" type="ORF">C823_02397</name>
</gene>
<keyword evidence="3" id="KW-1185">Reference proteome</keyword>
<evidence type="ECO:0000313" key="2">
    <source>
        <dbReference type="EMBL" id="EMZ27273.1"/>
    </source>
</evidence>
<dbReference type="AlphaFoldDB" id="N2AL77"/>
<protein>
    <recommendedName>
        <fullName evidence="1">Methyltransferase type 11 domain-containing protein</fullName>
    </recommendedName>
</protein>
<dbReference type="eggNOG" id="COG2227">
    <property type="taxonomic scope" value="Bacteria"/>
</dbReference>
<dbReference type="HOGENOM" id="CLU_863153_0_0_9"/>
<dbReference type="Gene3D" id="3.40.50.150">
    <property type="entry name" value="Vaccinia Virus protein VP39"/>
    <property type="match status" value="1"/>
</dbReference>
<dbReference type="InterPro" id="IPR029063">
    <property type="entry name" value="SAM-dependent_MTases_sf"/>
</dbReference>
<name>N2AL77_9FIRM</name>
<evidence type="ECO:0000313" key="3">
    <source>
        <dbReference type="Proteomes" id="UP000012589"/>
    </source>
</evidence>
<sequence length="303" mass="34933">MKRKIRFSFMNRCFSKKYGQGETREEIENTYIRSKAEVGRLTLGGGNTADFERVLGRIVLNAPDRRLNYPGYCAACGCDRNFILTDMFAMDEQLCFRESMICPVCGLNNRQRFMAGEIFKRVNPDKDHVYVYEQTTPFYRVLKARLKYLTGSEYLGDFAPGTVREDGIRHEDAMNLSFPNESFDYAISNDVLEHVADIRRALKEMYRVLKAGGIMMATFPFIWDLDNTVRRAKISDGNIEYLLEPIYHGNPLGGGSLVFYDYGWDFMEFVKSAGFSDAYFVPFYSVMNGHLGRNTLYYFVAVK</sequence>
<evidence type="ECO:0000259" key="1">
    <source>
        <dbReference type="Pfam" id="PF08241"/>
    </source>
</evidence>
<organism evidence="2 3">
    <name type="scientific">Eubacterium plexicaudatum ASF492</name>
    <dbReference type="NCBI Taxonomy" id="1235802"/>
    <lineage>
        <taxon>Bacteria</taxon>
        <taxon>Bacillati</taxon>
        <taxon>Bacillota</taxon>
        <taxon>Clostridia</taxon>
        <taxon>Eubacteriales</taxon>
        <taxon>Eubacteriaceae</taxon>
        <taxon>Eubacterium</taxon>
    </lineage>
</organism>
<dbReference type="OrthoDB" id="9802241at2"/>
<accession>N2AL77</accession>
<dbReference type="Pfam" id="PF08241">
    <property type="entry name" value="Methyltransf_11"/>
    <property type="match status" value="1"/>
</dbReference>
<dbReference type="InterPro" id="IPR013216">
    <property type="entry name" value="Methyltransf_11"/>
</dbReference>
<dbReference type="Proteomes" id="UP000012589">
    <property type="component" value="Unassembled WGS sequence"/>
</dbReference>
<dbReference type="EMBL" id="AQFT01000072">
    <property type="protein sequence ID" value="EMZ27273.1"/>
    <property type="molecule type" value="Genomic_DNA"/>
</dbReference>
<proteinExistence type="predicted"/>